<evidence type="ECO:0000313" key="3">
    <source>
        <dbReference type="Proteomes" id="UP000235392"/>
    </source>
</evidence>
<dbReference type="AlphaFoldDB" id="A0A2N5UB46"/>
<protein>
    <submittedName>
        <fullName evidence="2">Uncharacterized protein</fullName>
    </submittedName>
</protein>
<evidence type="ECO:0000313" key="2">
    <source>
        <dbReference type="EMBL" id="PLW34967.1"/>
    </source>
</evidence>
<accession>A0A2N5UB46</accession>
<reference evidence="2 3" key="1">
    <citation type="submission" date="2017-11" db="EMBL/GenBank/DDBJ databases">
        <title>De novo assembly and phasing of dikaryotic genomes from two isolates of Puccinia coronata f. sp. avenae, the causal agent of oat crown rust.</title>
        <authorList>
            <person name="Miller M.E."/>
            <person name="Zhang Y."/>
            <person name="Omidvar V."/>
            <person name="Sperschneider J."/>
            <person name="Schwessinger B."/>
            <person name="Raley C."/>
            <person name="Palmer J.M."/>
            <person name="Garnica D."/>
            <person name="Upadhyaya N."/>
            <person name="Rathjen J."/>
            <person name="Taylor J.M."/>
            <person name="Park R.F."/>
            <person name="Dodds P.N."/>
            <person name="Hirsch C.D."/>
            <person name="Kianian S.F."/>
            <person name="Figueroa M."/>
        </authorList>
    </citation>
    <scope>NUCLEOTIDE SEQUENCE [LARGE SCALE GENOMIC DNA]</scope>
    <source>
        <strain evidence="2">12SD80</strain>
    </source>
</reference>
<name>A0A2N5UB46_9BASI</name>
<feature type="region of interest" description="Disordered" evidence="1">
    <location>
        <begin position="238"/>
        <end position="262"/>
    </location>
</feature>
<gene>
    <name evidence="2" type="ORF">PCASD_14243</name>
</gene>
<sequence>MPRKFTRLLSPQKSLAACCYIVLWMAQAKPVFQGSAENHFAIGNLHSSQGGIEDVVNSAALMSRKRTPEKQSDYHQPVSPGLSTHWTDYDFSAGGDFLEANPGNGIMSDVAKRQRTVPIQDGYGADHIPEFGRDSDVFSFTGPTHRPMFPLINYQDHEFEQFASFPSVSASHHSLRPYPSHDAPYHASLDIAREHSKLPTQQAMFQSMSLHKTQTQLLAEFQSSGLLNFDGSSWRLFSHHNNQPQPSFPVPESIPGHGLQEFSPLLKDPYARQDDAQRLAQNQIRSDRPFEDHIHNPDPMDVPLSPGLMTSGRSTADSLGALSDHLYENHRTSSQESGSEAQVNVKQGARIFNKSPQADSGRYKRLHENPLLNSKLQNLVFPHTAIREKGLAAFTNEFTHEIKKNFDKKPRTTFDMPQHPLAKQFPVEVYEQPSGKCLIRPKINYALSSRGASKEDLLSRRFIQLIKWLLLINTTIYRKLNPAEATSHAELNSNIRLKHWFFKELFAPEKGLPVLGTVERQDLDALATEEAFGPIQHKLFSFLPLPRPVKEATPYALSIIILYYEHTNPKILDELGSTPDNFFPLIKAAIDSRVKISCPPDDPNGNQLGDFEIYGLQRFPQQLRPGNSKLSTLYKPKVERGESEDIMIKEFKDIILGKDKSITQFKKLAVEPSSFPVSIILAKKEKQGRPFALIWLENVVNRRKLDKDYIFNKLDFLMDHLNACYSKLVKYMENNHVKVEEENMTQDEYFQWFRDIVLGAGNQKIPLIGRFALDDKRQTDPSFSQSDFHEAQIFLITFITDGNCYSKYFQVALTLIGYWLKHERNSVYEKLFKNDEHYWNTLLSLVE</sequence>
<evidence type="ECO:0000256" key="1">
    <source>
        <dbReference type="SAM" id="MobiDB-lite"/>
    </source>
</evidence>
<organism evidence="2 3">
    <name type="scientific">Puccinia coronata f. sp. avenae</name>
    <dbReference type="NCBI Taxonomy" id="200324"/>
    <lineage>
        <taxon>Eukaryota</taxon>
        <taxon>Fungi</taxon>
        <taxon>Dikarya</taxon>
        <taxon>Basidiomycota</taxon>
        <taxon>Pucciniomycotina</taxon>
        <taxon>Pucciniomycetes</taxon>
        <taxon>Pucciniales</taxon>
        <taxon>Pucciniaceae</taxon>
        <taxon>Puccinia</taxon>
    </lineage>
</organism>
<proteinExistence type="predicted"/>
<dbReference type="EMBL" id="PGCI01000187">
    <property type="protein sequence ID" value="PLW34967.1"/>
    <property type="molecule type" value="Genomic_DNA"/>
</dbReference>
<dbReference type="Proteomes" id="UP000235392">
    <property type="component" value="Unassembled WGS sequence"/>
</dbReference>
<comment type="caution">
    <text evidence="2">The sequence shown here is derived from an EMBL/GenBank/DDBJ whole genome shotgun (WGS) entry which is preliminary data.</text>
</comment>